<comment type="caution">
    <text evidence="1">The sequence shown here is derived from an EMBL/GenBank/DDBJ whole genome shotgun (WGS) entry which is preliminary data.</text>
</comment>
<dbReference type="EMBL" id="BLAL01000156">
    <property type="protein sequence ID" value="GES85615.1"/>
    <property type="molecule type" value="Genomic_DNA"/>
</dbReference>
<organism evidence="1 2">
    <name type="scientific">Rhizophagus clarus</name>
    <dbReference type="NCBI Taxonomy" id="94130"/>
    <lineage>
        <taxon>Eukaryota</taxon>
        <taxon>Fungi</taxon>
        <taxon>Fungi incertae sedis</taxon>
        <taxon>Mucoromycota</taxon>
        <taxon>Glomeromycotina</taxon>
        <taxon>Glomeromycetes</taxon>
        <taxon>Glomerales</taxon>
        <taxon>Glomeraceae</taxon>
        <taxon>Rhizophagus</taxon>
    </lineage>
</organism>
<dbReference type="Proteomes" id="UP000615446">
    <property type="component" value="Unassembled WGS sequence"/>
</dbReference>
<protein>
    <submittedName>
        <fullName evidence="1">Uncharacterized protein</fullName>
    </submittedName>
</protein>
<sequence>MTFPLCHVCQNIKSCDKRLKKCFVSLRLFYSYRRRTSYSGLPFWCLSTPNYGGTWDSKFEPVLKSCS</sequence>
<proteinExistence type="predicted"/>
<evidence type="ECO:0000313" key="1">
    <source>
        <dbReference type="EMBL" id="GES85615.1"/>
    </source>
</evidence>
<name>A0A8H3LG09_9GLOM</name>
<dbReference type="AlphaFoldDB" id="A0A8H3LG09"/>
<accession>A0A8H3LG09</accession>
<reference evidence="1" key="1">
    <citation type="submission" date="2019-10" db="EMBL/GenBank/DDBJ databases">
        <title>Conservation and host-specific expression of non-tandemly repeated heterogenous ribosome RNA gene in arbuscular mycorrhizal fungi.</title>
        <authorList>
            <person name="Maeda T."/>
            <person name="Kobayashi Y."/>
            <person name="Nakagawa T."/>
            <person name="Ezawa T."/>
            <person name="Yamaguchi K."/>
            <person name="Bino T."/>
            <person name="Nishimoto Y."/>
            <person name="Shigenobu S."/>
            <person name="Kawaguchi M."/>
        </authorList>
    </citation>
    <scope>NUCLEOTIDE SEQUENCE</scope>
    <source>
        <strain evidence="1">HR1</strain>
    </source>
</reference>
<evidence type="ECO:0000313" key="2">
    <source>
        <dbReference type="Proteomes" id="UP000615446"/>
    </source>
</evidence>
<gene>
    <name evidence="1" type="ORF">RCL2_001271900</name>
</gene>